<evidence type="ECO:0000313" key="2">
    <source>
        <dbReference type="Proteomes" id="UP000319894"/>
    </source>
</evidence>
<organism evidence="1 2">
    <name type="scientific">Haloglomus irregulare</name>
    <dbReference type="NCBI Taxonomy" id="2234134"/>
    <lineage>
        <taxon>Archaea</taxon>
        <taxon>Methanobacteriati</taxon>
        <taxon>Methanobacteriota</taxon>
        <taxon>Stenosarchaea group</taxon>
        <taxon>Halobacteria</taxon>
        <taxon>Halobacteriales</taxon>
        <taxon>Natronomonadaceae</taxon>
        <taxon>Haloglomus</taxon>
    </lineage>
</organism>
<sequence>MNPTRRTVVQVLAVGSMGIAGCSDRSSTIEFRLVRANVSASKRERITPIRCANVTPEERELIQTAIESDQYTSGIGSAPPGLERLRERIRDHDSGGVELYLSCDERLYRVGFINGDHVLADPDR</sequence>
<dbReference type="Proteomes" id="UP000319894">
    <property type="component" value="Unassembled WGS sequence"/>
</dbReference>
<protein>
    <recommendedName>
        <fullName evidence="3">Lipoprotein</fullName>
    </recommendedName>
</protein>
<dbReference type="InParanoid" id="A0A554N9J6"/>
<evidence type="ECO:0000313" key="1">
    <source>
        <dbReference type="EMBL" id="TSD14032.1"/>
    </source>
</evidence>
<name>A0A554N9J6_9EURY</name>
<dbReference type="RefSeq" id="WP_144262083.1">
    <property type="nucleotide sequence ID" value="NZ_QMDX01000005.1"/>
</dbReference>
<dbReference type="EMBL" id="QMDX01000005">
    <property type="protein sequence ID" value="TSD14032.1"/>
    <property type="molecule type" value="Genomic_DNA"/>
</dbReference>
<proteinExistence type="predicted"/>
<accession>A0A554N9J6</accession>
<gene>
    <name evidence="1" type="ORF">DP107_10355</name>
</gene>
<keyword evidence="2" id="KW-1185">Reference proteome</keyword>
<dbReference type="PROSITE" id="PS51257">
    <property type="entry name" value="PROKAR_LIPOPROTEIN"/>
    <property type="match status" value="1"/>
</dbReference>
<dbReference type="OrthoDB" id="346241at2157"/>
<reference evidence="1 2" key="1">
    <citation type="submission" date="2018-06" db="EMBL/GenBank/DDBJ databases">
        <title>Natronomonas sp. F16-60 a new haloarchaeon isolated from a solar saltern of Isla Cristina, Huelva, Spain.</title>
        <authorList>
            <person name="Duran-Viseras A."/>
            <person name="Sanchez-Porro C."/>
            <person name="Ventosa A."/>
        </authorList>
    </citation>
    <scope>NUCLEOTIDE SEQUENCE [LARGE SCALE GENOMIC DNA]</scope>
    <source>
        <strain evidence="1 2">F16-60</strain>
    </source>
</reference>
<comment type="caution">
    <text evidence="1">The sequence shown here is derived from an EMBL/GenBank/DDBJ whole genome shotgun (WGS) entry which is preliminary data.</text>
</comment>
<evidence type="ECO:0008006" key="3">
    <source>
        <dbReference type="Google" id="ProtNLM"/>
    </source>
</evidence>
<dbReference type="AlphaFoldDB" id="A0A554N9J6"/>